<protein>
    <submittedName>
        <fullName evidence="2">ATP synthase F0 subunit 8</fullName>
    </submittedName>
</protein>
<dbReference type="EMBL" id="KY774371">
    <property type="protein sequence ID" value="ASK06205.1"/>
    <property type="molecule type" value="Genomic_DNA"/>
</dbReference>
<organism evidence="2">
    <name type="scientific">Decemunciger sp. AB-2017</name>
    <dbReference type="NCBI Taxonomy" id="1980157"/>
    <lineage>
        <taxon>Eukaryota</taxon>
        <taxon>Metazoa</taxon>
        <taxon>Spiralia</taxon>
        <taxon>Lophotrochozoa</taxon>
        <taxon>Annelida</taxon>
        <taxon>Polychaeta</taxon>
        <taxon>Sedentaria</taxon>
        <taxon>Canalipalpata</taxon>
        <taxon>Terebellida</taxon>
        <taxon>Terebelliformia</taxon>
        <taxon>Ampharetidae</taxon>
        <taxon>Decemunciger</taxon>
    </lineage>
</organism>
<name>A0A1X9ZNR7_9ANNE</name>
<accession>A0A1X9ZNR7</accession>
<keyword evidence="1" id="KW-0472">Membrane</keyword>
<dbReference type="EMBL" id="KY774370">
    <property type="protein sequence ID" value="ASK06192.1"/>
    <property type="molecule type" value="Genomic_DNA"/>
</dbReference>
<feature type="transmembrane region" description="Helical" evidence="1">
    <location>
        <begin position="12"/>
        <end position="38"/>
    </location>
</feature>
<sequence>MMKTITCGLKSSLFTPTLFIMFIFNFSLVILISSSWWAQPPKLNIHKFSSLILPMKWHW</sequence>
<keyword evidence="1" id="KW-1133">Transmembrane helix</keyword>
<keyword evidence="1" id="KW-0812">Transmembrane</keyword>
<evidence type="ECO:0000256" key="1">
    <source>
        <dbReference type="SAM" id="Phobius"/>
    </source>
</evidence>
<keyword evidence="2" id="KW-0496">Mitochondrion</keyword>
<dbReference type="EMBL" id="KY742027">
    <property type="protein sequence ID" value="ARS74258.1"/>
    <property type="molecule type" value="Genomic_DNA"/>
</dbReference>
<gene>
    <name evidence="2" type="primary">ATP8</name>
</gene>
<geneLocation type="mitochondrion" evidence="2"/>
<reference evidence="2" key="1">
    <citation type="journal article" date="2017" name="Sci. Rep.">
        <title>Multiple introns in a deep-sea Annelid (Decemunciger: Ampharetidae) mitochondrial genome.</title>
        <authorList>
            <person name="Bernardino A.F."/>
            <person name="Li Y."/>
            <person name="Smith C.R."/>
            <person name="Halanych K.M."/>
        </authorList>
    </citation>
    <scope>NUCLEOTIDE SEQUENCE</scope>
</reference>
<evidence type="ECO:0000313" key="2">
    <source>
        <dbReference type="EMBL" id="ARS74258.1"/>
    </source>
</evidence>
<dbReference type="AlphaFoldDB" id="A0A1X9ZNR7"/>
<proteinExistence type="predicted"/>